<comment type="cofactor">
    <cofactor evidence="1">
        <name>heme</name>
        <dbReference type="ChEBI" id="CHEBI:30413"/>
    </cofactor>
</comment>
<evidence type="ECO:0000313" key="10">
    <source>
        <dbReference type="EMBL" id="SPD01266.1"/>
    </source>
</evidence>
<dbReference type="GO" id="GO:0016705">
    <property type="term" value="F:oxidoreductase activity, acting on paired donors, with incorporation or reduction of molecular oxygen"/>
    <property type="evidence" value="ECO:0007669"/>
    <property type="project" value="InterPro"/>
</dbReference>
<name>A0A2N9GB92_FAGSY</name>
<dbReference type="EMBL" id="OIVN01002179">
    <property type="protein sequence ID" value="SPD01266.1"/>
    <property type="molecule type" value="Genomic_DNA"/>
</dbReference>
<evidence type="ECO:0000256" key="6">
    <source>
        <dbReference type="ARBA" id="ARBA00023004"/>
    </source>
</evidence>
<comment type="similarity">
    <text evidence="2">Belongs to the cytochrome P450 family.</text>
</comment>
<evidence type="ECO:0000313" key="8">
    <source>
        <dbReference type="EMBL" id="SPC96491.1"/>
    </source>
</evidence>
<keyword evidence="7" id="KW-0503">Monooxygenase</keyword>
<dbReference type="EMBL" id="OIVN01001959">
    <property type="protein sequence ID" value="SPC99307.1"/>
    <property type="molecule type" value="Genomic_DNA"/>
</dbReference>
<sequence length="177" mass="19568">MEMKNGEVEVRKVLHFGSLNNVMMSVFGKSYEFGSGSGCGCGLKDGCELEGEGYELLGVFNWSDHFPLLGLLDLQGVRKRCRNLVAKVNVFVGRIIEEHRAKRVENNGIVILGGDHESSGDFVDVLLDLEKENRLSDSDMIAVLWVVESGGKNIEIDVMMIEHGLLQLEEAEIDAIV</sequence>
<evidence type="ECO:0000256" key="1">
    <source>
        <dbReference type="ARBA" id="ARBA00001971"/>
    </source>
</evidence>
<dbReference type="GO" id="GO:0005506">
    <property type="term" value="F:iron ion binding"/>
    <property type="evidence" value="ECO:0007669"/>
    <property type="project" value="InterPro"/>
</dbReference>
<dbReference type="InterPro" id="IPR051996">
    <property type="entry name" value="Cytochrome_P450_78A"/>
</dbReference>
<keyword evidence="6" id="KW-0408">Iron</keyword>
<dbReference type="GO" id="GO:0020037">
    <property type="term" value="F:heme binding"/>
    <property type="evidence" value="ECO:0007669"/>
    <property type="project" value="InterPro"/>
</dbReference>
<dbReference type="PANTHER" id="PTHR47946:SF14">
    <property type="entry name" value="CYTOCHROME P450 FAMILY PROTEIN"/>
    <property type="match status" value="1"/>
</dbReference>
<keyword evidence="5" id="KW-0560">Oxidoreductase</keyword>
<accession>A0A2N9GB92</accession>
<dbReference type="SUPFAM" id="SSF48264">
    <property type="entry name" value="Cytochrome P450"/>
    <property type="match status" value="1"/>
</dbReference>
<evidence type="ECO:0000256" key="3">
    <source>
        <dbReference type="ARBA" id="ARBA00022617"/>
    </source>
</evidence>
<gene>
    <name evidence="8" type="ORF">FSB_LOCUS24373</name>
    <name evidence="9" type="ORF">FSB_LOCUS27189</name>
    <name evidence="10" type="ORF">FSB_LOCUS29148</name>
</gene>
<dbReference type="InterPro" id="IPR036396">
    <property type="entry name" value="Cyt_P450_sf"/>
</dbReference>
<proteinExistence type="inferred from homology"/>
<dbReference type="AlphaFoldDB" id="A0A2N9GB92"/>
<protein>
    <submittedName>
        <fullName evidence="8">Uncharacterized protein</fullName>
    </submittedName>
</protein>
<dbReference type="GO" id="GO:0004497">
    <property type="term" value="F:monooxygenase activity"/>
    <property type="evidence" value="ECO:0007669"/>
    <property type="project" value="UniProtKB-KW"/>
</dbReference>
<keyword evidence="3" id="KW-0349">Heme</keyword>
<evidence type="ECO:0000313" key="9">
    <source>
        <dbReference type="EMBL" id="SPC99307.1"/>
    </source>
</evidence>
<evidence type="ECO:0000256" key="7">
    <source>
        <dbReference type="ARBA" id="ARBA00023033"/>
    </source>
</evidence>
<evidence type="ECO:0000256" key="5">
    <source>
        <dbReference type="ARBA" id="ARBA00023002"/>
    </source>
</evidence>
<dbReference type="Gene3D" id="1.10.630.10">
    <property type="entry name" value="Cytochrome P450"/>
    <property type="match status" value="1"/>
</dbReference>
<organism evidence="8">
    <name type="scientific">Fagus sylvatica</name>
    <name type="common">Beechnut</name>
    <dbReference type="NCBI Taxonomy" id="28930"/>
    <lineage>
        <taxon>Eukaryota</taxon>
        <taxon>Viridiplantae</taxon>
        <taxon>Streptophyta</taxon>
        <taxon>Embryophyta</taxon>
        <taxon>Tracheophyta</taxon>
        <taxon>Spermatophyta</taxon>
        <taxon>Magnoliopsida</taxon>
        <taxon>eudicotyledons</taxon>
        <taxon>Gunneridae</taxon>
        <taxon>Pentapetalae</taxon>
        <taxon>rosids</taxon>
        <taxon>fabids</taxon>
        <taxon>Fagales</taxon>
        <taxon>Fagaceae</taxon>
        <taxon>Fagus</taxon>
    </lineage>
</organism>
<evidence type="ECO:0000256" key="4">
    <source>
        <dbReference type="ARBA" id="ARBA00022723"/>
    </source>
</evidence>
<dbReference type="EMBL" id="OIVN01001670">
    <property type="protein sequence ID" value="SPC96491.1"/>
    <property type="molecule type" value="Genomic_DNA"/>
</dbReference>
<keyword evidence="4" id="KW-0479">Metal-binding</keyword>
<reference evidence="8" key="1">
    <citation type="submission" date="2018-02" db="EMBL/GenBank/DDBJ databases">
        <authorList>
            <person name="Cohen D.B."/>
            <person name="Kent A.D."/>
        </authorList>
    </citation>
    <scope>NUCLEOTIDE SEQUENCE</scope>
</reference>
<evidence type="ECO:0000256" key="2">
    <source>
        <dbReference type="ARBA" id="ARBA00010617"/>
    </source>
</evidence>
<dbReference type="PANTHER" id="PTHR47946">
    <property type="entry name" value="CYTOCHROME P450 78A7-RELATED"/>
    <property type="match status" value="1"/>
</dbReference>